<proteinExistence type="predicted"/>
<reference evidence="2 3" key="1">
    <citation type="submission" date="2020-04" db="EMBL/GenBank/DDBJ databases">
        <title>Perkinsus chesapeaki whole genome sequence.</title>
        <authorList>
            <person name="Bogema D.R."/>
        </authorList>
    </citation>
    <scope>NUCLEOTIDE SEQUENCE [LARGE SCALE GENOMIC DNA]</scope>
    <source>
        <strain evidence="2">ATCC PRA-425</strain>
    </source>
</reference>
<keyword evidence="3" id="KW-1185">Reference proteome</keyword>
<protein>
    <submittedName>
        <fullName evidence="2">Uncharacterized protein</fullName>
    </submittedName>
</protein>
<dbReference type="EMBL" id="JAAPAO010003500">
    <property type="protein sequence ID" value="KAF4646427.1"/>
    <property type="molecule type" value="Genomic_DNA"/>
</dbReference>
<feature type="region of interest" description="Disordered" evidence="1">
    <location>
        <begin position="49"/>
        <end position="85"/>
    </location>
</feature>
<accession>A0A7J6KH09</accession>
<evidence type="ECO:0000256" key="1">
    <source>
        <dbReference type="SAM" id="MobiDB-lite"/>
    </source>
</evidence>
<sequence length="146" mass="16096">CLYLRLEGRNQPGVLYRLLRLGFGQSSAPRILKCVLDYALGPDKSSIDSPLPLPSLSGDTLSRSPQLLADQSEYHEPDSGDSVPQHYKYFDDILVPEGDKSPPGQVYRDVEVIRAVLAKNGLFTKDPAILDQARLLGLQVFRGADD</sequence>
<feature type="non-terminal residue" evidence="2">
    <location>
        <position position="1"/>
    </location>
</feature>
<name>A0A7J6KH09_PERCH</name>
<dbReference type="Proteomes" id="UP000591131">
    <property type="component" value="Unassembled WGS sequence"/>
</dbReference>
<comment type="caution">
    <text evidence="2">The sequence shown here is derived from an EMBL/GenBank/DDBJ whole genome shotgun (WGS) entry which is preliminary data.</text>
</comment>
<dbReference type="AlphaFoldDB" id="A0A7J6KH09"/>
<feature type="compositionally biased region" description="Low complexity" evidence="1">
    <location>
        <begin position="49"/>
        <end position="62"/>
    </location>
</feature>
<gene>
    <name evidence="2" type="ORF">FOL47_006327</name>
</gene>
<evidence type="ECO:0000313" key="2">
    <source>
        <dbReference type="EMBL" id="KAF4646427.1"/>
    </source>
</evidence>
<organism evidence="2 3">
    <name type="scientific">Perkinsus chesapeaki</name>
    <name type="common">Clam parasite</name>
    <name type="synonym">Perkinsus andrewsi</name>
    <dbReference type="NCBI Taxonomy" id="330153"/>
    <lineage>
        <taxon>Eukaryota</taxon>
        <taxon>Sar</taxon>
        <taxon>Alveolata</taxon>
        <taxon>Perkinsozoa</taxon>
        <taxon>Perkinsea</taxon>
        <taxon>Perkinsida</taxon>
        <taxon>Perkinsidae</taxon>
        <taxon>Perkinsus</taxon>
    </lineage>
</organism>
<dbReference type="OrthoDB" id="6378490at2759"/>
<feature type="non-terminal residue" evidence="2">
    <location>
        <position position="146"/>
    </location>
</feature>
<evidence type="ECO:0000313" key="3">
    <source>
        <dbReference type="Proteomes" id="UP000591131"/>
    </source>
</evidence>